<reference evidence="2" key="1">
    <citation type="submission" date="2023-06" db="EMBL/GenBank/DDBJ databases">
        <title>Genome-scale phylogeny and comparative genomics of the fungal order Sordariales.</title>
        <authorList>
            <consortium name="Lawrence Berkeley National Laboratory"/>
            <person name="Hensen N."/>
            <person name="Bonometti L."/>
            <person name="Westerberg I."/>
            <person name="Brannstrom I.O."/>
            <person name="Guillou S."/>
            <person name="Cros-Aarteil S."/>
            <person name="Calhoun S."/>
            <person name="Haridas S."/>
            <person name="Kuo A."/>
            <person name="Mondo S."/>
            <person name="Pangilinan J."/>
            <person name="Riley R."/>
            <person name="Labutti K."/>
            <person name="Andreopoulos B."/>
            <person name="Lipzen A."/>
            <person name="Chen C."/>
            <person name="Yanf M."/>
            <person name="Daum C."/>
            <person name="Ng V."/>
            <person name="Clum A."/>
            <person name="Steindorff A."/>
            <person name="Ohm R."/>
            <person name="Martin F."/>
            <person name="Silar P."/>
            <person name="Natvig D."/>
            <person name="Lalanne C."/>
            <person name="Gautier V."/>
            <person name="Ament-Velasquez S.L."/>
            <person name="Kruys A."/>
            <person name="Hutchinson M.I."/>
            <person name="Powell A.J."/>
            <person name="Barry K."/>
            <person name="Miller A.N."/>
            <person name="Grigoriev I.V."/>
            <person name="Debuchy R."/>
            <person name="Gladieux P."/>
            <person name="Thoren M.H."/>
            <person name="Johannesson H."/>
        </authorList>
    </citation>
    <scope>NUCLEOTIDE SEQUENCE</scope>
    <source>
        <strain evidence="2">8032-3</strain>
    </source>
</reference>
<dbReference type="RefSeq" id="XP_060283440.1">
    <property type="nucleotide sequence ID" value="XM_060429966.1"/>
</dbReference>
<feature type="compositionally biased region" description="Polar residues" evidence="1">
    <location>
        <begin position="43"/>
        <end position="57"/>
    </location>
</feature>
<keyword evidence="3" id="KW-1185">Reference proteome</keyword>
<evidence type="ECO:0000256" key="1">
    <source>
        <dbReference type="SAM" id="MobiDB-lite"/>
    </source>
</evidence>
<sequence>MGEPRHALAELRNVSNTATRLPRRNRDNTFWSASHDADDKENQGQQKKPQASSSSLRQETDPKNIRLLWAQVAAYNALPWTCTSAASLTCPSSVSTANIAPAAAVSDFRALLGTYCNAEIVQKPLAWTPESYFEQEKLGGDAGDSAERGTTRDEESLRCVLGTAYISLDEAKAFAAEHRTIVTVWAGGDDMVKANYLGRLLLRGHVLNGLNCSSSASSPRRRTLFIEPPRARGVGEDPFPGWQGCTVRNVATIGCTGEKPLARLADWLDAINRWGLETFAVEVQEDLDLCLKAEYGAI</sequence>
<evidence type="ECO:0000313" key="3">
    <source>
        <dbReference type="Proteomes" id="UP001244011"/>
    </source>
</evidence>
<accession>A0AAJ0C1Z3</accession>
<evidence type="ECO:0000313" key="2">
    <source>
        <dbReference type="EMBL" id="KAK1767227.1"/>
    </source>
</evidence>
<proteinExistence type="predicted"/>
<name>A0AAJ0C1Z3_9PEZI</name>
<dbReference type="EMBL" id="MU839009">
    <property type="protein sequence ID" value="KAK1767227.1"/>
    <property type="molecule type" value="Genomic_DNA"/>
</dbReference>
<organism evidence="2 3">
    <name type="scientific">Phialemonium atrogriseum</name>
    <dbReference type="NCBI Taxonomy" id="1093897"/>
    <lineage>
        <taxon>Eukaryota</taxon>
        <taxon>Fungi</taxon>
        <taxon>Dikarya</taxon>
        <taxon>Ascomycota</taxon>
        <taxon>Pezizomycotina</taxon>
        <taxon>Sordariomycetes</taxon>
        <taxon>Sordariomycetidae</taxon>
        <taxon>Cephalothecales</taxon>
        <taxon>Cephalothecaceae</taxon>
        <taxon>Phialemonium</taxon>
    </lineage>
</organism>
<gene>
    <name evidence="2" type="ORF">QBC33DRAFT_559353</name>
</gene>
<feature type="region of interest" description="Disordered" evidence="1">
    <location>
        <begin position="1"/>
        <end position="59"/>
    </location>
</feature>
<dbReference type="GeneID" id="85313153"/>
<dbReference type="Proteomes" id="UP001244011">
    <property type="component" value="Unassembled WGS sequence"/>
</dbReference>
<protein>
    <submittedName>
        <fullName evidence="2">Uncharacterized protein</fullName>
    </submittedName>
</protein>
<dbReference type="AlphaFoldDB" id="A0AAJ0C1Z3"/>
<comment type="caution">
    <text evidence="2">The sequence shown here is derived from an EMBL/GenBank/DDBJ whole genome shotgun (WGS) entry which is preliminary data.</text>
</comment>